<proteinExistence type="predicted"/>
<evidence type="ECO:0000256" key="1">
    <source>
        <dbReference type="SAM" id="MobiDB-lite"/>
    </source>
</evidence>
<feature type="compositionally biased region" description="Polar residues" evidence="1">
    <location>
        <begin position="113"/>
        <end position="132"/>
    </location>
</feature>
<evidence type="ECO:0000313" key="3">
    <source>
        <dbReference type="Proteomes" id="UP000054324"/>
    </source>
</evidence>
<dbReference type="EMBL" id="KL596707">
    <property type="protein sequence ID" value="KER28092.1"/>
    <property type="molecule type" value="Genomic_DNA"/>
</dbReference>
<dbReference type="AlphaFoldDB" id="A0A074ZQJ3"/>
<feature type="region of interest" description="Disordered" evidence="1">
    <location>
        <begin position="81"/>
        <end position="136"/>
    </location>
</feature>
<accession>A0A074ZQJ3</accession>
<dbReference type="RefSeq" id="XP_009168156.1">
    <property type="nucleotide sequence ID" value="XM_009169892.1"/>
</dbReference>
<protein>
    <submittedName>
        <fullName evidence="2">Uncharacterized protein</fullName>
    </submittedName>
</protein>
<organism evidence="2 3">
    <name type="scientific">Opisthorchis viverrini</name>
    <name type="common">Southeast Asian liver fluke</name>
    <dbReference type="NCBI Taxonomy" id="6198"/>
    <lineage>
        <taxon>Eukaryota</taxon>
        <taxon>Metazoa</taxon>
        <taxon>Spiralia</taxon>
        <taxon>Lophotrochozoa</taxon>
        <taxon>Platyhelminthes</taxon>
        <taxon>Trematoda</taxon>
        <taxon>Digenea</taxon>
        <taxon>Opisthorchiida</taxon>
        <taxon>Opisthorchiata</taxon>
        <taxon>Opisthorchiidae</taxon>
        <taxon>Opisthorchis</taxon>
    </lineage>
</organism>
<keyword evidence="3" id="KW-1185">Reference proteome</keyword>
<dbReference type="CTD" id="20319184"/>
<dbReference type="KEGG" id="ovi:T265_05002"/>
<evidence type="ECO:0000313" key="2">
    <source>
        <dbReference type="EMBL" id="KER28092.1"/>
    </source>
</evidence>
<feature type="compositionally biased region" description="Basic and acidic residues" evidence="1">
    <location>
        <begin position="81"/>
        <end position="91"/>
    </location>
</feature>
<reference evidence="2 3" key="1">
    <citation type="submission" date="2013-11" db="EMBL/GenBank/DDBJ databases">
        <title>Opisthorchis viverrini - life in the bile duct.</title>
        <authorList>
            <person name="Young N.D."/>
            <person name="Nagarajan N."/>
            <person name="Lin S.J."/>
            <person name="Korhonen P.K."/>
            <person name="Jex A.R."/>
            <person name="Hall R.S."/>
            <person name="Safavi-Hemami H."/>
            <person name="Kaewkong W."/>
            <person name="Bertrand D."/>
            <person name="Gao S."/>
            <person name="Seet Q."/>
            <person name="Wongkham S."/>
            <person name="Teh B.T."/>
            <person name="Wongkham C."/>
            <person name="Intapan P.M."/>
            <person name="Maleewong W."/>
            <person name="Yang X."/>
            <person name="Hu M."/>
            <person name="Wang Z."/>
            <person name="Hofmann A."/>
            <person name="Sternberg P.W."/>
            <person name="Tan P."/>
            <person name="Wang J."/>
            <person name="Gasser R.B."/>
        </authorList>
    </citation>
    <scope>NUCLEOTIDE SEQUENCE [LARGE SCALE GENOMIC DNA]</scope>
</reference>
<feature type="region of interest" description="Disordered" evidence="1">
    <location>
        <begin position="177"/>
        <end position="205"/>
    </location>
</feature>
<dbReference type="Proteomes" id="UP000054324">
    <property type="component" value="Unassembled WGS sequence"/>
</dbReference>
<dbReference type="GeneID" id="20319184"/>
<name>A0A074ZQJ3_OPIVI</name>
<gene>
    <name evidence="2" type="ORF">T265_05002</name>
</gene>
<sequence>MDTGNTSDYRNCWCKSDKMTAHTHSKSYSRRGCHTKGGYKIAYTYSHITTQKQTSETYPLNQTVVILFDVDVHQDVGESFKTRSKGIRQEDQIPENNPRMPKTCWKPPTPPKSLQQCEESQLPTAHSSSRSATTDDPRFLEELNYFPSTELVVQSDVSVNARIPFFVDCLTTTRPPWIGNQRTHIPTPKVPSIPKRSLSSSALSS</sequence>